<dbReference type="Proteomes" id="UP000186594">
    <property type="component" value="Unassembled WGS sequence"/>
</dbReference>
<evidence type="ECO:0000313" key="3">
    <source>
        <dbReference type="EMBL" id="OLL23444.1"/>
    </source>
</evidence>
<reference evidence="3 4" key="1">
    <citation type="submission" date="2016-04" db="EMBL/GenBank/DDBJ databases">
        <title>Evolutionary innovation and constraint leading to complex multicellularity in the Ascomycota.</title>
        <authorList>
            <person name="Cisse O."/>
            <person name="Nguyen A."/>
            <person name="Hewitt D.A."/>
            <person name="Jedd G."/>
            <person name="Stajich J.E."/>
        </authorList>
    </citation>
    <scope>NUCLEOTIDE SEQUENCE [LARGE SCALE GENOMIC DNA]</scope>
    <source>
        <strain evidence="3 4">DAH-3</strain>
    </source>
</reference>
<dbReference type="GO" id="GO:0004190">
    <property type="term" value="F:aspartic-type endopeptidase activity"/>
    <property type="evidence" value="ECO:0007669"/>
    <property type="project" value="UniProtKB-KW"/>
</dbReference>
<proteinExistence type="predicted"/>
<gene>
    <name evidence="3" type="ORF">NEOLI_005196</name>
</gene>
<keyword evidence="4" id="KW-1185">Reference proteome</keyword>
<dbReference type="GO" id="GO:0006508">
    <property type="term" value="P:proteolysis"/>
    <property type="evidence" value="ECO:0007669"/>
    <property type="project" value="InterPro"/>
</dbReference>
<comment type="caution">
    <text evidence="3">The sequence shown here is derived from an EMBL/GenBank/DDBJ whole genome shotgun (WGS) entry which is preliminary data.</text>
</comment>
<dbReference type="AlphaFoldDB" id="A0A1U7LLB3"/>
<dbReference type="OMA" id="ETWITIK"/>
<evidence type="ECO:0000256" key="1">
    <source>
        <dbReference type="ARBA" id="ARBA00022750"/>
    </source>
</evidence>
<feature type="region of interest" description="Disordered" evidence="2">
    <location>
        <begin position="13"/>
        <end position="40"/>
    </location>
</feature>
<feature type="compositionally biased region" description="Acidic residues" evidence="2">
    <location>
        <begin position="159"/>
        <end position="175"/>
    </location>
</feature>
<dbReference type="CDD" id="cd00303">
    <property type="entry name" value="retropepsin_like"/>
    <property type="match status" value="1"/>
</dbReference>
<dbReference type="Gene3D" id="2.40.70.10">
    <property type="entry name" value="Acid Proteases"/>
    <property type="match status" value="1"/>
</dbReference>
<dbReference type="STRING" id="1198029.A0A1U7LLB3"/>
<keyword evidence="1" id="KW-0378">Hydrolase</keyword>
<feature type="region of interest" description="Disordered" evidence="2">
    <location>
        <begin position="147"/>
        <end position="175"/>
    </location>
</feature>
<dbReference type="SUPFAM" id="SSF50630">
    <property type="entry name" value="Acid proteases"/>
    <property type="match status" value="1"/>
</dbReference>
<dbReference type="EMBL" id="LXFE01001583">
    <property type="protein sequence ID" value="OLL23444.1"/>
    <property type="molecule type" value="Genomic_DNA"/>
</dbReference>
<feature type="compositionally biased region" description="Basic and acidic residues" evidence="2">
    <location>
        <begin position="13"/>
        <end position="22"/>
    </location>
</feature>
<dbReference type="Pfam" id="PF13650">
    <property type="entry name" value="Asp_protease_2"/>
    <property type="match status" value="1"/>
</dbReference>
<evidence type="ECO:0000313" key="4">
    <source>
        <dbReference type="Proteomes" id="UP000186594"/>
    </source>
</evidence>
<organism evidence="3 4">
    <name type="scientific">Neolecta irregularis (strain DAH-3)</name>
    <dbReference type="NCBI Taxonomy" id="1198029"/>
    <lineage>
        <taxon>Eukaryota</taxon>
        <taxon>Fungi</taxon>
        <taxon>Dikarya</taxon>
        <taxon>Ascomycota</taxon>
        <taxon>Taphrinomycotina</taxon>
        <taxon>Neolectales</taxon>
        <taxon>Neolectaceae</taxon>
        <taxon>Neolecta</taxon>
    </lineage>
</organism>
<dbReference type="PROSITE" id="PS00141">
    <property type="entry name" value="ASP_PROTEASE"/>
    <property type="match status" value="1"/>
</dbReference>
<accession>A0A1U7LLB3</accession>
<dbReference type="OrthoDB" id="5596707at2759"/>
<protein>
    <recommendedName>
        <fullName evidence="5">Peptidase A2 domain-containing protein</fullName>
    </recommendedName>
</protein>
<name>A0A1U7LLB3_NEOID</name>
<evidence type="ECO:0008006" key="5">
    <source>
        <dbReference type="Google" id="ProtNLM"/>
    </source>
</evidence>
<dbReference type="InterPro" id="IPR021109">
    <property type="entry name" value="Peptidase_aspartic_dom_sf"/>
</dbReference>
<dbReference type="InterPro" id="IPR001969">
    <property type="entry name" value="Aspartic_peptidase_AS"/>
</dbReference>
<keyword evidence="1" id="KW-0064">Aspartyl protease</keyword>
<evidence type="ECO:0000256" key="2">
    <source>
        <dbReference type="SAM" id="MobiDB-lite"/>
    </source>
</evidence>
<sequence>MEEVKMDIVWAKLEERSTKQETPKVPPTGSRDTPLATSRRIKPEHQDLAEQVKALSIAFKNLTENQNQPSNRTWQPRNQNLPIKCIWCDEGHMQRECQELQEALTEGKVQKINNRICDIEGKELRPQWNRGGMRTLPEISNLIRVQHPRSNAVTLEPNSDWEDEDDSDSDSANNEDEYNSYMAQQQQYFRKPVWVMADKRKATNDYEWEIPQKKEKIHQQIQPLPVELQSEDEEQIDIQQTVQQQPITQQPVIQQPIKQQPVKQVQYKQPVVEVITEKARTPPAATLKPPRKPKKPDHQSSIWEKAKPIEFKEDKKTTTKEKTEEGIKYQVRAPIMGQTTADEFSKEVFNTQITTSIGKLLALSPDLRKVIAGQVQGKRQIMESRWITNEEELLFEEYKEPTVEKPFYSVASPEAKVQIMGQHITAIFDSGSEISLMPFRMVKRLGLMMDDQPAWQIGVADGSNSRLVGVCHDVPVKTGGFSIPTNIFVTKHAKYDLLLGRPYERSGQMKSENTAEGETWITIKDPEGYQRVKFRATAANNERNRAWINRVEVKEVLTTCHAILEEAEHSYTQEYSLYKKQEKRIKPANIGYQRGKIKKKLKQYPIPIKRKRN</sequence>
<keyword evidence="1" id="KW-0645">Protease</keyword>
<feature type="region of interest" description="Disordered" evidence="2">
    <location>
        <begin position="280"/>
        <end position="309"/>
    </location>
</feature>